<dbReference type="Proteomes" id="UP000236655">
    <property type="component" value="Chromosome"/>
</dbReference>
<dbReference type="GO" id="GO:0003677">
    <property type="term" value="F:DNA binding"/>
    <property type="evidence" value="ECO:0007669"/>
    <property type="project" value="InterPro"/>
</dbReference>
<dbReference type="Gene3D" id="1.10.260.40">
    <property type="entry name" value="lambda repressor-like DNA-binding domains"/>
    <property type="match status" value="1"/>
</dbReference>
<dbReference type="KEGG" id="nba:CUN60_01450"/>
<organism evidence="2 3">
    <name type="scientific">Aquella oligotrophica</name>
    <dbReference type="NCBI Taxonomy" id="2067065"/>
    <lineage>
        <taxon>Bacteria</taxon>
        <taxon>Pseudomonadati</taxon>
        <taxon>Pseudomonadota</taxon>
        <taxon>Betaproteobacteria</taxon>
        <taxon>Neisseriales</taxon>
        <taxon>Neisseriaceae</taxon>
        <taxon>Aquella</taxon>
    </lineage>
</organism>
<dbReference type="SUPFAM" id="SSF47413">
    <property type="entry name" value="lambda repressor-like DNA-binding domains"/>
    <property type="match status" value="1"/>
</dbReference>
<dbReference type="AlphaFoldDB" id="A0A2I7N3J8"/>
<sequence length="71" mass="8274">MADDISVKLGQFIKLTRMKKSITQEELAWRCQINVNTLGRIERAEIDLKFSTLNKLLKELQLTFSDLEFLS</sequence>
<evidence type="ECO:0000259" key="1">
    <source>
        <dbReference type="PROSITE" id="PS50943"/>
    </source>
</evidence>
<keyword evidence="3" id="KW-1185">Reference proteome</keyword>
<reference evidence="3" key="1">
    <citation type="submission" date="2017-11" db="EMBL/GenBank/DDBJ databases">
        <authorList>
            <person name="Chan K.G."/>
            <person name="Lee L.S."/>
        </authorList>
    </citation>
    <scope>NUCLEOTIDE SEQUENCE [LARGE SCALE GENOMIC DNA]</scope>
    <source>
        <strain evidence="3">DSM 100970</strain>
    </source>
</reference>
<accession>A0A2I7N3J8</accession>
<dbReference type="Pfam" id="PF01381">
    <property type="entry name" value="HTH_3"/>
    <property type="match status" value="1"/>
</dbReference>
<protein>
    <submittedName>
        <fullName evidence="2">Transcriptional regulator</fullName>
    </submittedName>
</protein>
<evidence type="ECO:0000313" key="2">
    <source>
        <dbReference type="EMBL" id="AUR51022.1"/>
    </source>
</evidence>
<dbReference type="InterPro" id="IPR001387">
    <property type="entry name" value="Cro/C1-type_HTH"/>
</dbReference>
<dbReference type="SMART" id="SM00530">
    <property type="entry name" value="HTH_XRE"/>
    <property type="match status" value="1"/>
</dbReference>
<dbReference type="PROSITE" id="PS50943">
    <property type="entry name" value="HTH_CROC1"/>
    <property type="match status" value="1"/>
</dbReference>
<dbReference type="EMBL" id="CP024847">
    <property type="protein sequence ID" value="AUR51022.1"/>
    <property type="molecule type" value="Genomic_DNA"/>
</dbReference>
<name>A0A2I7N3J8_9NEIS</name>
<dbReference type="CDD" id="cd00093">
    <property type="entry name" value="HTH_XRE"/>
    <property type="match status" value="1"/>
</dbReference>
<evidence type="ECO:0000313" key="3">
    <source>
        <dbReference type="Proteomes" id="UP000236655"/>
    </source>
</evidence>
<gene>
    <name evidence="2" type="ORF">CUN60_01450</name>
</gene>
<dbReference type="OrthoDB" id="1097442at2"/>
<proteinExistence type="predicted"/>
<dbReference type="RefSeq" id="WP_102950322.1">
    <property type="nucleotide sequence ID" value="NZ_CP024847.1"/>
</dbReference>
<feature type="domain" description="HTH cro/C1-type" evidence="1">
    <location>
        <begin position="13"/>
        <end position="67"/>
    </location>
</feature>
<dbReference type="InterPro" id="IPR010982">
    <property type="entry name" value="Lambda_DNA-bd_dom_sf"/>
</dbReference>